<evidence type="ECO:0000259" key="3">
    <source>
        <dbReference type="Pfam" id="PF24883"/>
    </source>
</evidence>
<comment type="caution">
    <text evidence="4">The sequence shown here is derived from an EMBL/GenBank/DDBJ whole genome shotgun (WGS) entry which is preliminary data.</text>
</comment>
<evidence type="ECO:0000313" key="5">
    <source>
        <dbReference type="Proteomes" id="UP000541558"/>
    </source>
</evidence>
<evidence type="ECO:0000313" key="4">
    <source>
        <dbReference type="EMBL" id="KAF5341739.1"/>
    </source>
</evidence>
<feature type="region of interest" description="Disordered" evidence="2">
    <location>
        <begin position="803"/>
        <end position="844"/>
    </location>
</feature>
<gene>
    <name evidence="4" type="ORF">D9611_001643</name>
</gene>
<keyword evidence="1" id="KW-0677">Repeat</keyword>
<feature type="domain" description="Nephrocystin 3-like N-terminal" evidence="3">
    <location>
        <begin position="203"/>
        <end position="369"/>
    </location>
</feature>
<dbReference type="PANTHER" id="PTHR10039">
    <property type="entry name" value="AMELOGENIN"/>
    <property type="match status" value="1"/>
</dbReference>
<name>A0A8H5CI51_9AGAR</name>
<evidence type="ECO:0000256" key="1">
    <source>
        <dbReference type="ARBA" id="ARBA00022737"/>
    </source>
</evidence>
<dbReference type="InterPro" id="IPR027417">
    <property type="entry name" value="P-loop_NTPase"/>
</dbReference>
<dbReference type="SUPFAM" id="SSF52540">
    <property type="entry name" value="P-loop containing nucleoside triphosphate hydrolases"/>
    <property type="match status" value="1"/>
</dbReference>
<dbReference type="Pfam" id="PF24883">
    <property type="entry name" value="NPHP3_N"/>
    <property type="match status" value="1"/>
</dbReference>
<accession>A0A8H5CI51</accession>
<dbReference type="PANTHER" id="PTHR10039:SF17">
    <property type="entry name" value="FUNGAL STAND N-TERMINAL GOODBYE DOMAIN-CONTAINING PROTEIN-RELATED"/>
    <property type="match status" value="1"/>
</dbReference>
<dbReference type="OrthoDB" id="3018344at2759"/>
<evidence type="ECO:0000256" key="2">
    <source>
        <dbReference type="SAM" id="MobiDB-lite"/>
    </source>
</evidence>
<feature type="region of interest" description="Disordered" evidence="2">
    <location>
        <begin position="45"/>
        <end position="97"/>
    </location>
</feature>
<protein>
    <recommendedName>
        <fullName evidence="3">Nephrocystin 3-like N-terminal domain-containing protein</fullName>
    </recommendedName>
</protein>
<sequence length="872" mass="98776">MMDLVNLLLSTSPYQDPLSLPSYMPSLSANNAKFKERFLKRFATKDRGRVSPNSETDEARLTPSPTPSDISTGNDVAARIPSSPILSSPPNVATEEKKLDVSLTQQDGNPYQAPPSQDHYRSIPSSPFMAPSTSNGSFFNNSKRFVINNATFINNSAPKTRLPTDSVAFDMYRRRIPLSAMHDSSERFDPPKCDEDTRTGILEELTSWIGDPNSPSHIAVITGPAGSGKSAIQQTLAEICAQQNTLAGSFFFSISDPARSKHHHLFTTLIYQIAQTNKDLRPFIEQAIKDDAAILDRSLEKQIHTLLIDPLQAANAFYTEHSTTQWPWVLIIDGIDECRGEEMQSHVLEAIHKSFVVRKLPYKIILASRPEFAIRTALETYLKTAYHIKLHEHDASADIKLYLRRRLRTLGEASSDPRASDPLWPTERIVDKLTDNSSGQFVYVATVIKFASNRRASPFVRIEQVLAWEPGVEQRKNPFATLDALYTNILSTAEEAYREDSEDDRSVIELLRELMIYKAASPFIEMDLSLYEFERLLHLRQGQIEDMLSDLHSLIKKTTSDTEGWPRLNIQFHHKSFLDFLGDPGRSSVVHRSDSLLYTHLLKCSVTWLGLSNYNLIQAACVGLEPADSMSAEMIEIVRFSLCYWPAYLFKSLIMDVDQSQPNHLLLQTMTDLFLSRGWIGMKRYIREYGLFHCLPQPFPFIQQDALEEIWTFYISQSIELDVLSSAQNKELEELLGCLRRSRHVTGPRKAISQTRVNYPIMTPSATWRHTLNSEAEIMVNHAPLNTRHIRLSYPPMLSKRLWPKAKPPSGATDDDRWSGSTPLDPDADYDVEPGEESSEKEPIGLWTRYRALPSVLAPPDERVSTIRAHPI</sequence>
<dbReference type="InterPro" id="IPR056884">
    <property type="entry name" value="NPHP3-like_N"/>
</dbReference>
<proteinExistence type="predicted"/>
<dbReference type="Proteomes" id="UP000541558">
    <property type="component" value="Unassembled WGS sequence"/>
</dbReference>
<feature type="compositionally biased region" description="Low complexity" evidence="2">
    <location>
        <begin position="80"/>
        <end position="90"/>
    </location>
</feature>
<keyword evidence="5" id="KW-1185">Reference proteome</keyword>
<dbReference type="AlphaFoldDB" id="A0A8H5CI51"/>
<organism evidence="4 5">
    <name type="scientific">Ephemerocybe angulata</name>
    <dbReference type="NCBI Taxonomy" id="980116"/>
    <lineage>
        <taxon>Eukaryota</taxon>
        <taxon>Fungi</taxon>
        <taxon>Dikarya</taxon>
        <taxon>Basidiomycota</taxon>
        <taxon>Agaricomycotina</taxon>
        <taxon>Agaricomycetes</taxon>
        <taxon>Agaricomycetidae</taxon>
        <taxon>Agaricales</taxon>
        <taxon>Agaricineae</taxon>
        <taxon>Psathyrellaceae</taxon>
        <taxon>Ephemerocybe</taxon>
    </lineage>
</organism>
<feature type="compositionally biased region" description="Acidic residues" evidence="2">
    <location>
        <begin position="826"/>
        <end position="837"/>
    </location>
</feature>
<dbReference type="EMBL" id="JAACJK010000001">
    <property type="protein sequence ID" value="KAF5341739.1"/>
    <property type="molecule type" value="Genomic_DNA"/>
</dbReference>
<dbReference type="Gene3D" id="3.40.50.300">
    <property type="entry name" value="P-loop containing nucleotide triphosphate hydrolases"/>
    <property type="match status" value="1"/>
</dbReference>
<reference evidence="4 5" key="1">
    <citation type="journal article" date="2020" name="ISME J.">
        <title>Uncovering the hidden diversity of litter-decomposition mechanisms in mushroom-forming fungi.</title>
        <authorList>
            <person name="Floudas D."/>
            <person name="Bentzer J."/>
            <person name="Ahren D."/>
            <person name="Johansson T."/>
            <person name="Persson P."/>
            <person name="Tunlid A."/>
        </authorList>
    </citation>
    <scope>NUCLEOTIDE SEQUENCE [LARGE SCALE GENOMIC DNA]</scope>
    <source>
        <strain evidence="4 5">CBS 175.51</strain>
    </source>
</reference>